<proteinExistence type="predicted"/>
<accession>W2C4C0</accession>
<dbReference type="EMBL" id="AYUF01000423">
    <property type="protein sequence ID" value="ETK02000.1"/>
    <property type="molecule type" value="Genomic_DNA"/>
</dbReference>
<dbReference type="PATRIC" id="fig|1411148.3.peg.1024"/>
<dbReference type="AlphaFoldDB" id="W2C4C0"/>
<dbReference type="Proteomes" id="UP000018837">
    <property type="component" value="Unassembled WGS sequence"/>
</dbReference>
<sequence>MNRWITVSVITWMMIITTHFAAMAQSELSGIEEDGVWMDWRERMKLLNYTPRYFGPNAFPLSALTDGRIGKRWELELRGEYHEAAGDRTADLFARLFIPIADGRAGVEMSGVVGETYQMSRTTQLRRHAAERRPPEYCIGDFILRSFYQVVRSDRWLDLMLSANLKTASGNRLADARYTDAASYWFDATAGRDLFRLDDGRVALRLQGMLGFYCWMTNDPVYRQNDALLFGAGLSGRLYNVSFAADYSGFSGYKNTGDHPATYRYKLEYEYRKNILSLRFRYGVFDNLYDSFSVGYIRCF</sequence>
<organism evidence="1 2">
    <name type="scientific">Tannerella sp. oral taxon BU063 isolate Cell 2</name>
    <dbReference type="NCBI Taxonomy" id="1411148"/>
    <lineage>
        <taxon>Bacteria</taxon>
        <taxon>Pseudomonadati</taxon>
        <taxon>Bacteroidota</taxon>
        <taxon>Bacteroidia</taxon>
        <taxon>Bacteroidales</taxon>
        <taxon>Tannerellaceae</taxon>
        <taxon>Tannerella</taxon>
    </lineage>
</organism>
<reference evidence="1 2" key="1">
    <citation type="submission" date="2013-11" db="EMBL/GenBank/DDBJ databases">
        <title>Single cell genomics of uncultured Tannerella BU063 (oral taxon 286).</title>
        <authorList>
            <person name="Beall C.J."/>
            <person name="Campbell A.G."/>
            <person name="Griffen A.L."/>
            <person name="Podar M."/>
            <person name="Leys E.J."/>
        </authorList>
    </citation>
    <scope>NUCLEOTIDE SEQUENCE [LARGE SCALE GENOMIC DNA]</scope>
    <source>
        <strain evidence="1">Cell 2</strain>
    </source>
</reference>
<protein>
    <submittedName>
        <fullName evidence="1">Uncharacterized protein</fullName>
    </submittedName>
</protein>
<name>W2C4C0_9BACT</name>
<evidence type="ECO:0000313" key="2">
    <source>
        <dbReference type="Proteomes" id="UP000018837"/>
    </source>
</evidence>
<evidence type="ECO:0000313" key="1">
    <source>
        <dbReference type="EMBL" id="ETK02000.1"/>
    </source>
</evidence>
<comment type="caution">
    <text evidence="1">The sequence shown here is derived from an EMBL/GenBank/DDBJ whole genome shotgun (WGS) entry which is preliminary data.</text>
</comment>
<gene>
    <name evidence="1" type="ORF">N425_06790</name>
</gene>